<evidence type="ECO:0000256" key="1">
    <source>
        <dbReference type="SAM" id="MobiDB-lite"/>
    </source>
</evidence>
<name>A0A9N7YLU5_PLEPL</name>
<protein>
    <submittedName>
        <fullName evidence="2">Uncharacterized protein</fullName>
    </submittedName>
</protein>
<dbReference type="AlphaFoldDB" id="A0A9N7YLU5"/>
<accession>A0A9N7YLU5</accession>
<dbReference type="EMBL" id="CADEAL010001198">
    <property type="protein sequence ID" value="CAB1430051.1"/>
    <property type="molecule type" value="Genomic_DNA"/>
</dbReference>
<feature type="region of interest" description="Disordered" evidence="1">
    <location>
        <begin position="16"/>
        <end position="39"/>
    </location>
</feature>
<evidence type="ECO:0000313" key="2">
    <source>
        <dbReference type="EMBL" id="CAB1430051.1"/>
    </source>
</evidence>
<keyword evidence="3" id="KW-1185">Reference proteome</keyword>
<reference evidence="2" key="1">
    <citation type="submission" date="2020-03" db="EMBL/GenBank/DDBJ databases">
        <authorList>
            <person name="Weist P."/>
        </authorList>
    </citation>
    <scope>NUCLEOTIDE SEQUENCE</scope>
</reference>
<proteinExistence type="predicted"/>
<evidence type="ECO:0000313" key="3">
    <source>
        <dbReference type="Proteomes" id="UP001153269"/>
    </source>
</evidence>
<organism evidence="2 3">
    <name type="scientific">Pleuronectes platessa</name>
    <name type="common">European plaice</name>
    <dbReference type="NCBI Taxonomy" id="8262"/>
    <lineage>
        <taxon>Eukaryota</taxon>
        <taxon>Metazoa</taxon>
        <taxon>Chordata</taxon>
        <taxon>Craniata</taxon>
        <taxon>Vertebrata</taxon>
        <taxon>Euteleostomi</taxon>
        <taxon>Actinopterygii</taxon>
        <taxon>Neopterygii</taxon>
        <taxon>Teleostei</taxon>
        <taxon>Neoteleostei</taxon>
        <taxon>Acanthomorphata</taxon>
        <taxon>Carangaria</taxon>
        <taxon>Pleuronectiformes</taxon>
        <taxon>Pleuronectoidei</taxon>
        <taxon>Pleuronectidae</taxon>
        <taxon>Pleuronectes</taxon>
    </lineage>
</organism>
<sequence length="102" mass="11300">MAADLRPVVEMTVSHIKRPEPPTHMGTDTQSAGLEIHPGGPAECTVRHTAYCFTIKESEHMCPPLSSSPLDCNSGTGFINANTSHWLLIFNMNWRLPLSQRQ</sequence>
<dbReference type="Proteomes" id="UP001153269">
    <property type="component" value="Unassembled WGS sequence"/>
</dbReference>
<gene>
    <name evidence="2" type="ORF">PLEPLA_LOCUS18031</name>
</gene>
<comment type="caution">
    <text evidence="2">The sequence shown here is derived from an EMBL/GenBank/DDBJ whole genome shotgun (WGS) entry which is preliminary data.</text>
</comment>